<dbReference type="NCBIfam" id="TIGR00040">
    <property type="entry name" value="yfcE"/>
    <property type="match status" value="1"/>
</dbReference>
<comment type="cofactor">
    <cofactor evidence="2">
        <name>a divalent metal cation</name>
        <dbReference type="ChEBI" id="CHEBI:60240"/>
    </cofactor>
</comment>
<protein>
    <recommendedName>
        <fullName evidence="2">Phosphoesterase</fullName>
        <ecNumber evidence="2">3.1.4.-</ecNumber>
    </recommendedName>
</protein>
<proteinExistence type="inferred from homology"/>
<dbReference type="CDD" id="cd00841">
    <property type="entry name" value="MPP_YfcE"/>
    <property type="match status" value="1"/>
</dbReference>
<dbReference type="InterPro" id="IPR041802">
    <property type="entry name" value="MPP_YfcE"/>
</dbReference>
<evidence type="ECO:0000256" key="1">
    <source>
        <dbReference type="ARBA" id="ARBA00008950"/>
    </source>
</evidence>
<dbReference type="GO" id="GO:0046872">
    <property type="term" value="F:metal ion binding"/>
    <property type="evidence" value="ECO:0007669"/>
    <property type="project" value="UniProtKB-KW"/>
</dbReference>
<dbReference type="AlphaFoldDB" id="A0A511V568"/>
<dbReference type="InterPro" id="IPR024654">
    <property type="entry name" value="Calcineurin-like_PHP_lpxH"/>
</dbReference>
<comment type="similarity">
    <text evidence="1 2">Belongs to the metallophosphoesterase superfamily. YfcE family.</text>
</comment>
<dbReference type="InterPro" id="IPR000979">
    <property type="entry name" value="Phosphodiesterase_MJ0936/Vps29"/>
</dbReference>
<keyword evidence="5" id="KW-1185">Reference proteome</keyword>
<keyword evidence="2" id="KW-0479">Metal-binding</keyword>
<gene>
    <name evidence="4" type="ORF">ADA01nite_15450</name>
</gene>
<evidence type="ECO:0000313" key="4">
    <source>
        <dbReference type="EMBL" id="GEN34085.1"/>
    </source>
</evidence>
<feature type="domain" description="Calcineurin-like phosphoesterase" evidence="3">
    <location>
        <begin position="1"/>
        <end position="151"/>
    </location>
</feature>
<dbReference type="Gene3D" id="3.60.21.10">
    <property type="match status" value="1"/>
</dbReference>
<dbReference type="PANTHER" id="PTHR11124">
    <property type="entry name" value="VACUOLAR SORTING PROTEIN VPS29"/>
    <property type="match status" value="1"/>
</dbReference>
<dbReference type="Pfam" id="PF12850">
    <property type="entry name" value="Metallophos_2"/>
    <property type="match status" value="1"/>
</dbReference>
<sequence>MRIGVVSDTHIPSRAKRLPPALMEGLQEVDMILHAGDFTSLDVVKELEAIAPLEGVAGNNDREDILARFGRKKVLELGGFRIGLIHGDGKSKTTERRAWDAFAGQKVDAVIFGHSHAPLLRWHEGVLLFNPGSPTDKRRQPEFSYGILELGKTIAAQHYFYRSKV</sequence>
<dbReference type="GO" id="GO:0016787">
    <property type="term" value="F:hydrolase activity"/>
    <property type="evidence" value="ECO:0007669"/>
    <property type="project" value="UniProtKB-UniRule"/>
</dbReference>
<reference evidence="4 5" key="1">
    <citation type="submission" date="2019-07" db="EMBL/GenBank/DDBJ databases">
        <title>Whole genome shotgun sequence of Aneurinibacillus danicus NBRC 102444.</title>
        <authorList>
            <person name="Hosoyama A."/>
            <person name="Uohara A."/>
            <person name="Ohji S."/>
            <person name="Ichikawa N."/>
        </authorList>
    </citation>
    <scope>NUCLEOTIDE SEQUENCE [LARGE SCALE GENOMIC DNA]</scope>
    <source>
        <strain evidence="4 5">NBRC 102444</strain>
    </source>
</reference>
<dbReference type="SUPFAM" id="SSF56300">
    <property type="entry name" value="Metallo-dependent phosphatases"/>
    <property type="match status" value="1"/>
</dbReference>
<dbReference type="EC" id="3.1.4.-" evidence="2"/>
<name>A0A511V568_9BACL</name>
<evidence type="ECO:0000259" key="3">
    <source>
        <dbReference type="Pfam" id="PF12850"/>
    </source>
</evidence>
<dbReference type="OrthoDB" id="9800565at2"/>
<evidence type="ECO:0000256" key="2">
    <source>
        <dbReference type="RuleBase" id="RU362039"/>
    </source>
</evidence>
<dbReference type="RefSeq" id="WP_146809367.1">
    <property type="nucleotide sequence ID" value="NZ_BJXX01000063.1"/>
</dbReference>
<evidence type="ECO:0000313" key="5">
    <source>
        <dbReference type="Proteomes" id="UP000321157"/>
    </source>
</evidence>
<comment type="caution">
    <text evidence="4">The sequence shown here is derived from an EMBL/GenBank/DDBJ whole genome shotgun (WGS) entry which is preliminary data.</text>
</comment>
<dbReference type="Proteomes" id="UP000321157">
    <property type="component" value="Unassembled WGS sequence"/>
</dbReference>
<organism evidence="4 5">
    <name type="scientific">Aneurinibacillus danicus</name>
    <dbReference type="NCBI Taxonomy" id="267746"/>
    <lineage>
        <taxon>Bacteria</taxon>
        <taxon>Bacillati</taxon>
        <taxon>Bacillota</taxon>
        <taxon>Bacilli</taxon>
        <taxon>Bacillales</taxon>
        <taxon>Paenibacillaceae</taxon>
        <taxon>Aneurinibacillus group</taxon>
        <taxon>Aneurinibacillus</taxon>
    </lineage>
</organism>
<dbReference type="EMBL" id="BJXX01000063">
    <property type="protein sequence ID" value="GEN34085.1"/>
    <property type="molecule type" value="Genomic_DNA"/>
</dbReference>
<dbReference type="InterPro" id="IPR029052">
    <property type="entry name" value="Metallo-depent_PP-like"/>
</dbReference>
<accession>A0A511V568</accession>